<dbReference type="AlphaFoldDB" id="A0A9Q3KWL0"/>
<feature type="compositionally biased region" description="Polar residues" evidence="1">
    <location>
        <begin position="60"/>
        <end position="70"/>
    </location>
</feature>
<evidence type="ECO:0000313" key="2">
    <source>
        <dbReference type="EMBL" id="MBW0587004.1"/>
    </source>
</evidence>
<evidence type="ECO:0000256" key="1">
    <source>
        <dbReference type="SAM" id="MobiDB-lite"/>
    </source>
</evidence>
<comment type="caution">
    <text evidence="2">The sequence shown here is derived from an EMBL/GenBank/DDBJ whole genome shotgun (WGS) entry which is preliminary data.</text>
</comment>
<accession>A0A9Q3KWL0</accession>
<feature type="region of interest" description="Disordered" evidence="1">
    <location>
        <begin position="91"/>
        <end position="110"/>
    </location>
</feature>
<evidence type="ECO:0000313" key="3">
    <source>
        <dbReference type="Proteomes" id="UP000765509"/>
    </source>
</evidence>
<sequence>MSYFDLYTNEQILSQFLPRKPLCTDAGGSLCPPQSLRPEMNPIHHDSNFHRRKHPCRYHPNSSQGSLNSAVTTTSSHSHSLVLTGPNIINSVEDEEAVQESGPPILQQTN</sequence>
<dbReference type="Proteomes" id="UP000765509">
    <property type="component" value="Unassembled WGS sequence"/>
</dbReference>
<protein>
    <submittedName>
        <fullName evidence="2">Uncharacterized protein</fullName>
    </submittedName>
</protein>
<dbReference type="EMBL" id="AVOT02125631">
    <property type="protein sequence ID" value="MBW0587004.1"/>
    <property type="molecule type" value="Genomic_DNA"/>
</dbReference>
<reference evidence="2" key="1">
    <citation type="submission" date="2021-03" db="EMBL/GenBank/DDBJ databases">
        <title>Draft genome sequence of rust myrtle Austropuccinia psidii MF-1, a brazilian biotype.</title>
        <authorList>
            <person name="Quecine M.C."/>
            <person name="Pachon D.M.R."/>
            <person name="Bonatelli M.L."/>
            <person name="Correr F.H."/>
            <person name="Franceschini L.M."/>
            <person name="Leite T.F."/>
            <person name="Margarido G.R.A."/>
            <person name="Almeida C.A."/>
            <person name="Ferrarezi J.A."/>
            <person name="Labate C.A."/>
        </authorList>
    </citation>
    <scope>NUCLEOTIDE SEQUENCE</scope>
    <source>
        <strain evidence="2">MF-1</strain>
    </source>
</reference>
<feature type="region of interest" description="Disordered" evidence="1">
    <location>
        <begin position="33"/>
        <end position="79"/>
    </location>
</feature>
<organism evidence="2 3">
    <name type="scientific">Austropuccinia psidii MF-1</name>
    <dbReference type="NCBI Taxonomy" id="1389203"/>
    <lineage>
        <taxon>Eukaryota</taxon>
        <taxon>Fungi</taxon>
        <taxon>Dikarya</taxon>
        <taxon>Basidiomycota</taxon>
        <taxon>Pucciniomycotina</taxon>
        <taxon>Pucciniomycetes</taxon>
        <taxon>Pucciniales</taxon>
        <taxon>Sphaerophragmiaceae</taxon>
        <taxon>Austropuccinia</taxon>
    </lineage>
</organism>
<gene>
    <name evidence="2" type="ORF">O181_126719</name>
</gene>
<name>A0A9Q3KWL0_9BASI</name>
<keyword evidence="3" id="KW-1185">Reference proteome</keyword>
<proteinExistence type="predicted"/>